<dbReference type="FunCoup" id="E0VI21">
    <property type="interactions" value="3"/>
</dbReference>
<dbReference type="GO" id="GO:0006310">
    <property type="term" value="P:DNA recombination"/>
    <property type="evidence" value="ECO:0007669"/>
    <property type="project" value="InterPro"/>
</dbReference>
<keyword evidence="6" id="KW-1185">Reference proteome</keyword>
<dbReference type="RefSeq" id="XP_002425765.1">
    <property type="nucleotide sequence ID" value="XM_002425720.1"/>
</dbReference>
<evidence type="ECO:0000313" key="6">
    <source>
        <dbReference type="Proteomes" id="UP000009046"/>
    </source>
</evidence>
<dbReference type="OMA" id="DIICEIS"/>
<evidence type="ECO:0000313" key="5">
    <source>
        <dbReference type="EnsemblMetazoa" id="PHUM219790-PA"/>
    </source>
</evidence>
<protein>
    <recommendedName>
        <fullName evidence="3">XRCC4 coiled-coil domain-containing protein</fullName>
    </recommendedName>
</protein>
<dbReference type="EMBL" id="DS235182">
    <property type="protein sequence ID" value="EEB13027.1"/>
    <property type="molecule type" value="Genomic_DNA"/>
</dbReference>
<dbReference type="PANTHER" id="PTHR28559:SF1">
    <property type="entry name" value="DNA REPAIR PROTEIN XRCC4"/>
    <property type="match status" value="1"/>
</dbReference>
<dbReference type="Gene3D" id="1.20.5.370">
    <property type="match status" value="1"/>
</dbReference>
<accession>E0VI21</accession>
<dbReference type="SUPFAM" id="SSF58022">
    <property type="entry name" value="XRCC4, C-terminal oligomerization domain"/>
    <property type="match status" value="1"/>
</dbReference>
<dbReference type="PANTHER" id="PTHR28559">
    <property type="entry name" value="DNA REPAIR PROTEIN XRCC4"/>
    <property type="match status" value="1"/>
</dbReference>
<feature type="domain" description="XRCC4 coiled-coil" evidence="3">
    <location>
        <begin position="97"/>
        <end position="168"/>
    </location>
</feature>
<dbReference type="Pfam" id="PF21924">
    <property type="entry name" value="XRCC4_CC"/>
    <property type="match status" value="1"/>
</dbReference>
<gene>
    <name evidence="5" type="primary">8237648</name>
    <name evidence="4" type="ORF">Phum_PHUM219790</name>
</gene>
<dbReference type="InterPro" id="IPR014751">
    <property type="entry name" value="XRCC4-like_C"/>
</dbReference>
<dbReference type="Proteomes" id="UP000009046">
    <property type="component" value="Unassembled WGS sequence"/>
</dbReference>
<dbReference type="GO" id="GO:0003677">
    <property type="term" value="F:DNA binding"/>
    <property type="evidence" value="ECO:0007669"/>
    <property type="project" value="InterPro"/>
</dbReference>
<sequence>MDSVEEEFVCSVDKEDLNGYYRLHTIWKKNSFIINITSKNGAWSGECKEILTTHNGYPKISYMVQNGCFVWKKIIDEDSGIKLKIGSVKLLPANFEETVQKCLTVALNSNDKLKKEVGELKKENEKNLSENKKLFSKLDEITNVKINMETDLYKKFQLLLNTKKEKIAYLENIISRGKIDESFNPYDVDTENEDDHYTDDDNDDIIKKTIETNKSDFSKSDIICEISENNLFKEKSKETEDFISNKKIKEHESYVTIDNPDNETTKINNSDIEQNKILDESNSNKTSESKNFPSTKEELLTFFYGS</sequence>
<dbReference type="EnsemblMetazoa" id="PHUM219790-RA">
    <property type="protein sequence ID" value="PHUM219790-PA"/>
    <property type="gene ID" value="PHUM219790"/>
</dbReference>
<dbReference type="GO" id="GO:0006303">
    <property type="term" value="P:double-strand break repair via nonhomologous end joining"/>
    <property type="evidence" value="ECO:0007669"/>
    <property type="project" value="TreeGrafter"/>
</dbReference>
<name>E0VI21_PEDHC</name>
<feature type="coiled-coil region" evidence="1">
    <location>
        <begin position="103"/>
        <end position="130"/>
    </location>
</feature>
<dbReference type="KEGG" id="phu:Phum_PHUM219790"/>
<feature type="compositionally biased region" description="Low complexity" evidence="2">
    <location>
        <begin position="280"/>
        <end position="291"/>
    </location>
</feature>
<dbReference type="CTD" id="8237648"/>
<dbReference type="VEuPathDB" id="VectorBase:PHUM219790"/>
<dbReference type="InParanoid" id="E0VI21"/>
<dbReference type="GO" id="GO:0005958">
    <property type="term" value="C:DNA-dependent protein kinase-DNA ligase 4 complex"/>
    <property type="evidence" value="ECO:0007669"/>
    <property type="project" value="TreeGrafter"/>
</dbReference>
<dbReference type="AlphaFoldDB" id="E0VI21"/>
<dbReference type="GeneID" id="8237648"/>
<reference evidence="4" key="2">
    <citation type="submission" date="2007-04" db="EMBL/GenBank/DDBJ databases">
        <title>The genome of the human body louse.</title>
        <authorList>
            <consortium name="The Human Body Louse Genome Consortium"/>
            <person name="Kirkness E."/>
            <person name="Walenz B."/>
            <person name="Hass B."/>
            <person name="Bruggner R."/>
            <person name="Strausberg R."/>
        </authorList>
    </citation>
    <scope>NUCLEOTIDE SEQUENCE</scope>
    <source>
        <strain evidence="4">USDA</strain>
    </source>
</reference>
<proteinExistence type="predicted"/>
<feature type="region of interest" description="Disordered" evidence="2">
    <location>
        <begin position="259"/>
        <end position="294"/>
    </location>
</feature>
<dbReference type="GO" id="GO:0032807">
    <property type="term" value="C:DNA ligase IV complex"/>
    <property type="evidence" value="ECO:0007669"/>
    <property type="project" value="TreeGrafter"/>
</dbReference>
<dbReference type="InterPro" id="IPR010585">
    <property type="entry name" value="DNA_repair_prot_XRCC4"/>
</dbReference>
<reference evidence="5" key="3">
    <citation type="submission" date="2020-05" db="UniProtKB">
        <authorList>
            <consortium name="EnsemblMetazoa"/>
        </authorList>
    </citation>
    <scope>IDENTIFICATION</scope>
    <source>
        <strain evidence="5">USDA</strain>
    </source>
</reference>
<keyword evidence="1" id="KW-0175">Coiled coil</keyword>
<evidence type="ECO:0000313" key="4">
    <source>
        <dbReference type="EMBL" id="EEB13027.1"/>
    </source>
</evidence>
<dbReference type="HOGENOM" id="CLU_910018_0_0_1"/>
<evidence type="ECO:0000256" key="1">
    <source>
        <dbReference type="SAM" id="Coils"/>
    </source>
</evidence>
<reference evidence="4" key="1">
    <citation type="submission" date="2007-04" db="EMBL/GenBank/DDBJ databases">
        <title>Annotation of Pediculus humanus corporis strain USDA.</title>
        <authorList>
            <person name="Kirkness E."/>
            <person name="Hannick L."/>
            <person name="Hass B."/>
            <person name="Bruggner R."/>
            <person name="Lawson D."/>
            <person name="Bidwell S."/>
            <person name="Joardar V."/>
            <person name="Caler E."/>
            <person name="Walenz B."/>
            <person name="Inman J."/>
            <person name="Schobel S."/>
            <person name="Galinsky K."/>
            <person name="Amedeo P."/>
            <person name="Strausberg R."/>
        </authorList>
    </citation>
    <scope>NUCLEOTIDE SEQUENCE</scope>
    <source>
        <strain evidence="4">USDA</strain>
    </source>
</reference>
<dbReference type="GO" id="GO:0010165">
    <property type="term" value="P:response to X-ray"/>
    <property type="evidence" value="ECO:0007669"/>
    <property type="project" value="TreeGrafter"/>
</dbReference>
<dbReference type="InterPro" id="IPR053962">
    <property type="entry name" value="XRCC4_CC"/>
</dbReference>
<dbReference type="OrthoDB" id="8064436at2759"/>
<dbReference type="EMBL" id="AAZO01002537">
    <property type="status" value="NOT_ANNOTATED_CDS"/>
    <property type="molecule type" value="Genomic_DNA"/>
</dbReference>
<evidence type="ECO:0000259" key="3">
    <source>
        <dbReference type="Pfam" id="PF21924"/>
    </source>
</evidence>
<organism>
    <name type="scientific">Pediculus humanus subsp. corporis</name>
    <name type="common">Body louse</name>
    <dbReference type="NCBI Taxonomy" id="121224"/>
    <lineage>
        <taxon>Eukaryota</taxon>
        <taxon>Metazoa</taxon>
        <taxon>Ecdysozoa</taxon>
        <taxon>Arthropoda</taxon>
        <taxon>Hexapoda</taxon>
        <taxon>Insecta</taxon>
        <taxon>Pterygota</taxon>
        <taxon>Neoptera</taxon>
        <taxon>Paraneoptera</taxon>
        <taxon>Psocodea</taxon>
        <taxon>Troctomorpha</taxon>
        <taxon>Phthiraptera</taxon>
        <taxon>Anoplura</taxon>
        <taxon>Pediculidae</taxon>
        <taxon>Pediculus</taxon>
    </lineage>
</organism>
<dbReference type="STRING" id="121224.E0VI21"/>
<evidence type="ECO:0000256" key="2">
    <source>
        <dbReference type="SAM" id="MobiDB-lite"/>
    </source>
</evidence>